<sequence length="106" mass="11423">MWTQGTPRRFIFFSRAASGQAIAMLEAGKQEQLTLAAQRGDLFGQFMTEMDYAMSGDGAVFLHLMPGESVEGGQKISSGRIELLDAGGWSTIIPVVGVRACQPDPE</sequence>
<protein>
    <submittedName>
        <fullName evidence="1">Uncharacterized protein</fullName>
    </submittedName>
</protein>
<organism evidence="1 2">
    <name type="scientific">Hyphomonas beringensis</name>
    <dbReference type="NCBI Taxonomy" id="1280946"/>
    <lineage>
        <taxon>Bacteria</taxon>
        <taxon>Pseudomonadati</taxon>
        <taxon>Pseudomonadota</taxon>
        <taxon>Alphaproteobacteria</taxon>
        <taxon>Hyphomonadales</taxon>
        <taxon>Hyphomonadaceae</taxon>
        <taxon>Hyphomonas</taxon>
    </lineage>
</organism>
<accession>A0A062UB42</accession>
<dbReference type="STRING" id="1280946.HY29_11445"/>
<proteinExistence type="predicted"/>
<reference evidence="1 2" key="1">
    <citation type="journal article" date="2014" name="Antonie Van Leeuwenhoek">
        <title>Hyphomonas beringensis sp. nov. and Hyphomonas chukchiensis sp. nov., isolated from surface seawater of the Bering Sea and Chukchi Sea.</title>
        <authorList>
            <person name="Li C."/>
            <person name="Lai Q."/>
            <person name="Li G."/>
            <person name="Dong C."/>
            <person name="Wang J."/>
            <person name="Liao Y."/>
            <person name="Shao Z."/>
        </authorList>
    </citation>
    <scope>NUCLEOTIDE SEQUENCE [LARGE SCALE GENOMIC DNA]</scope>
    <source>
        <strain evidence="1 2">25B14_1</strain>
    </source>
</reference>
<name>A0A062UB42_9PROT</name>
<dbReference type="PATRIC" id="fig|1280946.3.peg.1082"/>
<comment type="caution">
    <text evidence="1">The sequence shown here is derived from an EMBL/GenBank/DDBJ whole genome shotgun (WGS) entry which is preliminary data.</text>
</comment>
<dbReference type="Proteomes" id="UP000027037">
    <property type="component" value="Unassembled WGS sequence"/>
</dbReference>
<evidence type="ECO:0000313" key="1">
    <source>
        <dbReference type="EMBL" id="KCZ55522.1"/>
    </source>
</evidence>
<keyword evidence="2" id="KW-1185">Reference proteome</keyword>
<dbReference type="eggNOG" id="ENOG5033FRS">
    <property type="taxonomic scope" value="Bacteria"/>
</dbReference>
<dbReference type="EMBL" id="AWFF01000029">
    <property type="protein sequence ID" value="KCZ55522.1"/>
    <property type="molecule type" value="Genomic_DNA"/>
</dbReference>
<evidence type="ECO:0000313" key="2">
    <source>
        <dbReference type="Proteomes" id="UP000027037"/>
    </source>
</evidence>
<gene>
    <name evidence="1" type="ORF">HY29_11445</name>
</gene>
<dbReference type="AlphaFoldDB" id="A0A062UB42"/>